<dbReference type="InterPro" id="IPR000305">
    <property type="entry name" value="GIY-YIG_endonuc"/>
</dbReference>
<reference evidence="3" key="1">
    <citation type="submission" date="2023-07" db="EMBL/GenBank/DDBJ databases">
        <title>Genomic Encyclopedia of Type Strains, Phase IV (KMG-IV): sequencing the most valuable type-strain genomes for metagenomic binning, comparative biology and taxonomic classification.</title>
        <authorList>
            <person name="Goeker M."/>
        </authorList>
    </citation>
    <scope>NUCLEOTIDE SEQUENCE</scope>
    <source>
        <strain evidence="3">DSM 21202</strain>
    </source>
</reference>
<dbReference type="PANTHER" id="PTHR34477:SF5">
    <property type="entry name" value="BSL5627 PROTEIN"/>
    <property type="match status" value="1"/>
</dbReference>
<evidence type="ECO:0000256" key="1">
    <source>
        <dbReference type="ARBA" id="ARBA00007435"/>
    </source>
</evidence>
<dbReference type="Proteomes" id="UP001229244">
    <property type="component" value="Unassembled WGS sequence"/>
</dbReference>
<dbReference type="InterPro" id="IPR035901">
    <property type="entry name" value="GIY-YIG_endonuc_sf"/>
</dbReference>
<dbReference type="EMBL" id="JAUSUL010000005">
    <property type="protein sequence ID" value="MDQ0317376.1"/>
    <property type="molecule type" value="Genomic_DNA"/>
</dbReference>
<keyword evidence="4" id="KW-1185">Reference proteome</keyword>
<comment type="similarity">
    <text evidence="1">Belongs to the UPF0213 family.</text>
</comment>
<sequence length="95" mass="11623">MSFAVYLLANRRNGTLYLGMTDNLAQRVYEHREKVRRGFSARYGVSRLVWYEIHDSREAAFTRERQIKTWHRAWKLRLIEEMNPEWDDLYETLQL</sequence>
<dbReference type="PROSITE" id="PS50164">
    <property type="entry name" value="GIY_YIG"/>
    <property type="match status" value="1"/>
</dbReference>
<dbReference type="InterPro" id="IPR050190">
    <property type="entry name" value="UPF0213_domain"/>
</dbReference>
<comment type="caution">
    <text evidence="3">The sequence shown here is derived from an EMBL/GenBank/DDBJ whole genome shotgun (WGS) entry which is preliminary data.</text>
</comment>
<dbReference type="Gene3D" id="3.40.1440.10">
    <property type="entry name" value="GIY-YIG endonuclease"/>
    <property type="match status" value="1"/>
</dbReference>
<dbReference type="Pfam" id="PF01541">
    <property type="entry name" value="GIY-YIG"/>
    <property type="match status" value="1"/>
</dbReference>
<protein>
    <submittedName>
        <fullName evidence="3">Endonuclease</fullName>
    </submittedName>
</protein>
<gene>
    <name evidence="3" type="ORF">J2S73_003860</name>
</gene>
<feature type="domain" description="GIY-YIG" evidence="2">
    <location>
        <begin position="1"/>
        <end position="77"/>
    </location>
</feature>
<keyword evidence="3" id="KW-0378">Hydrolase</keyword>
<dbReference type="GO" id="GO:0004519">
    <property type="term" value="F:endonuclease activity"/>
    <property type="evidence" value="ECO:0007669"/>
    <property type="project" value="UniProtKB-KW"/>
</dbReference>
<name>A0AAE3VTL4_9HYPH</name>
<keyword evidence="3" id="KW-0540">Nuclease</keyword>
<dbReference type="RefSeq" id="WP_306887293.1">
    <property type="nucleotide sequence ID" value="NZ_JAUSUL010000005.1"/>
</dbReference>
<organism evidence="3 4">
    <name type="scientific">Amorphus orientalis</name>
    <dbReference type="NCBI Taxonomy" id="649198"/>
    <lineage>
        <taxon>Bacteria</taxon>
        <taxon>Pseudomonadati</taxon>
        <taxon>Pseudomonadota</taxon>
        <taxon>Alphaproteobacteria</taxon>
        <taxon>Hyphomicrobiales</taxon>
        <taxon>Amorphaceae</taxon>
        <taxon>Amorphus</taxon>
    </lineage>
</organism>
<keyword evidence="3" id="KW-0255">Endonuclease</keyword>
<dbReference type="SUPFAM" id="SSF82771">
    <property type="entry name" value="GIY-YIG endonuclease"/>
    <property type="match status" value="1"/>
</dbReference>
<dbReference type="AlphaFoldDB" id="A0AAE3VTL4"/>
<evidence type="ECO:0000313" key="4">
    <source>
        <dbReference type="Proteomes" id="UP001229244"/>
    </source>
</evidence>
<evidence type="ECO:0000259" key="2">
    <source>
        <dbReference type="PROSITE" id="PS50164"/>
    </source>
</evidence>
<dbReference type="SMART" id="SM00465">
    <property type="entry name" value="GIYc"/>
    <property type="match status" value="1"/>
</dbReference>
<accession>A0AAE3VTL4</accession>
<evidence type="ECO:0000313" key="3">
    <source>
        <dbReference type="EMBL" id="MDQ0317376.1"/>
    </source>
</evidence>
<proteinExistence type="inferred from homology"/>
<dbReference type="PANTHER" id="PTHR34477">
    <property type="entry name" value="UPF0213 PROTEIN YHBQ"/>
    <property type="match status" value="1"/>
</dbReference>
<dbReference type="CDD" id="cd10448">
    <property type="entry name" value="GIY-YIG_unchar_3"/>
    <property type="match status" value="1"/>
</dbReference>